<feature type="region of interest" description="Disordered" evidence="1">
    <location>
        <begin position="1"/>
        <end position="30"/>
    </location>
</feature>
<organism evidence="2 3">
    <name type="scientific">Candidatus Saccharicenans subterraneus</name>
    <dbReference type="NCBI Taxonomy" id="2508984"/>
    <lineage>
        <taxon>Bacteria</taxon>
        <taxon>Candidatus Aminicenantota</taxon>
        <taxon>Candidatus Aminicenantia</taxon>
        <taxon>Candidatus Aminicenantales</taxon>
        <taxon>Candidatus Saccharicenantaceae</taxon>
        <taxon>Candidatus Saccharicenans</taxon>
    </lineage>
</organism>
<evidence type="ECO:0000256" key="1">
    <source>
        <dbReference type="SAM" id="MobiDB-lite"/>
    </source>
</evidence>
<protein>
    <submittedName>
        <fullName evidence="2">Uncharacterized protein</fullName>
    </submittedName>
</protein>
<gene>
    <name evidence="2" type="ORF">OP8BY_0014</name>
</gene>
<dbReference type="EMBL" id="QUAH01000007">
    <property type="protein sequence ID" value="RFT15639.1"/>
    <property type="molecule type" value="Genomic_DNA"/>
</dbReference>
<evidence type="ECO:0000313" key="2">
    <source>
        <dbReference type="EMBL" id="RFT15639.1"/>
    </source>
</evidence>
<reference evidence="2 3" key="1">
    <citation type="submission" date="2018-08" db="EMBL/GenBank/DDBJ databases">
        <title>Genome analysis of the thermophilic bacterium of the candidate phylum Aminicenantes from deep subsurface aquifer revealed its physiology and ecological role.</title>
        <authorList>
            <person name="Kadnikov V.V."/>
            <person name="Mardanov A.V."/>
            <person name="Beletsky A.V."/>
            <person name="Karnachuk O.V."/>
            <person name="Ravin N.V."/>
        </authorList>
    </citation>
    <scope>NUCLEOTIDE SEQUENCE [LARGE SCALE GENOMIC DNA]</scope>
    <source>
        <strain evidence="2">BY38</strain>
    </source>
</reference>
<name>A0A3E2BLK2_9BACT</name>
<accession>A0A3E2BLK2</accession>
<feature type="compositionally biased region" description="Basic and acidic residues" evidence="1">
    <location>
        <begin position="17"/>
        <end position="28"/>
    </location>
</feature>
<comment type="caution">
    <text evidence="2">The sequence shown here is derived from an EMBL/GenBank/DDBJ whole genome shotgun (WGS) entry which is preliminary data.</text>
</comment>
<dbReference type="AlphaFoldDB" id="A0A3E2BLK2"/>
<evidence type="ECO:0000313" key="3">
    <source>
        <dbReference type="Proteomes" id="UP000257323"/>
    </source>
</evidence>
<dbReference type="Proteomes" id="UP000257323">
    <property type="component" value="Unassembled WGS sequence"/>
</dbReference>
<sequence>MEAGSLFGEESDAGQEEELKGVEVRAETSDEVAVVEAVSATGSGLEIES</sequence>
<proteinExistence type="predicted"/>